<dbReference type="Pfam" id="PF13191">
    <property type="entry name" value="AAA_16"/>
    <property type="match status" value="1"/>
</dbReference>
<dbReference type="PROSITE" id="PS50125">
    <property type="entry name" value="GUANYLATE_CYCLASE_2"/>
    <property type="match status" value="2"/>
</dbReference>
<sequence length="843" mass="96029">MDVTGFTAITESLLLFGQEGAEVLNKMLNTIFEPVITAIYDRGGFISGFAGDGFTAIFADEQHPGSACYSALVIKQVIQEIGQQSTRFGEFQITVKIGLSYGLLFWGIVGDEKSKTYYFRGPAIIGCIESLNRCHPMDIIIDHNLRSRLLEPTVEKVRQHYFKLISLDEAPVTALASCQQNLSDTVLSAFLPDSVIEYASPGEFRVIVCIFLSFVEFQSFPELNNFVGDVIKRVHSFGGYLESLDFGDKGNTCLILFGVPISYEKNIQRALKFIYAFQRDYGKSIRAGVTYGTVFAGIKGSHRRSIFGVLGDIVNVAARIMSVADWGSIWLDQNISKKIEAEYEVIEIGSRKLKGKSKPVRIFKLFSKKILKPKHFSSSPLIGREYELYTLSRALEDLTEKKSVDVFYVYGDPGIGKSRLIHDSIQKYLGIIQAILLQSDSILRKSFNSFISMLHHFFHQSEADSDEEKKMLFEKYFQEFLSRLGITEEEIKKRLIKELLRTKSILGALLGLFWPDSLYERLSAQVRYENTLYALRDFMKALCLLKPTVFILEDLHWMDRDSHKVFEVLTRSITDFPMMILVSSRYHDDNTLPTLQADPVVEVRKLVLQTLPNQGLSKLVKNQLQHNGDKKLIEIISLKTGGNPFFIEQFCLFLLENSLLTLQDDHYSLKSSITEIPTGIKALLIARFDRLDLKLKETVHLASVLGRELNSIVLFELVRGLNCAASNLTPGLKNKEKIFHSLLNCEELPHYLKEGVTAQIWDEISEKNYMFKHSLLQETAYDMQLKERLRQLHRLVAKGIENLFPNEKALYSDLAFHYAMGEVRQKTIEFLEKAGQHAKEKFE</sequence>
<proteinExistence type="predicted"/>
<reference evidence="4 5" key="1">
    <citation type="submission" date="2024-09" db="EMBL/GenBank/DDBJ databases">
        <title>Laminarin stimulates single cell rates of sulfate reduction while oxygen inhibits transcriptomic activity in coastal marine sediment.</title>
        <authorList>
            <person name="Lindsay M."/>
            <person name="Orcutt B."/>
            <person name="Emerson D."/>
            <person name="Stepanauskas R."/>
            <person name="D'Angelo T."/>
        </authorList>
    </citation>
    <scope>NUCLEOTIDE SEQUENCE [LARGE SCALE GENOMIC DNA]</scope>
    <source>
        <strain evidence="4">SAG AM-311-K15</strain>
    </source>
</reference>
<dbReference type="SUPFAM" id="SSF52540">
    <property type="entry name" value="P-loop containing nucleoside triphosphate hydrolases"/>
    <property type="match status" value="1"/>
</dbReference>
<evidence type="ECO:0000256" key="2">
    <source>
        <dbReference type="ARBA" id="ARBA00022840"/>
    </source>
</evidence>
<dbReference type="PANTHER" id="PTHR16305">
    <property type="entry name" value="TESTICULAR SOLUBLE ADENYLYL CYCLASE"/>
    <property type="match status" value="1"/>
</dbReference>
<dbReference type="SUPFAM" id="SSF55073">
    <property type="entry name" value="Nucleotide cyclase"/>
    <property type="match status" value="2"/>
</dbReference>
<dbReference type="InterPro" id="IPR041664">
    <property type="entry name" value="AAA_16"/>
</dbReference>
<dbReference type="Gene3D" id="3.40.50.300">
    <property type="entry name" value="P-loop containing nucleotide triphosphate hydrolases"/>
    <property type="match status" value="1"/>
</dbReference>
<dbReference type="Pfam" id="PF00211">
    <property type="entry name" value="Guanylate_cyc"/>
    <property type="match status" value="1"/>
</dbReference>
<dbReference type="PANTHER" id="PTHR16305:SF28">
    <property type="entry name" value="GUANYLATE CYCLASE DOMAIN-CONTAINING PROTEIN"/>
    <property type="match status" value="1"/>
</dbReference>
<feature type="domain" description="Guanylate cyclase" evidence="3">
    <location>
        <begin position="284"/>
        <end position="321"/>
    </location>
</feature>
<dbReference type="InterPro" id="IPR001054">
    <property type="entry name" value="A/G_cyclase"/>
</dbReference>
<name>A0ABV6Z5D4_UNCC1</name>
<dbReference type="InterPro" id="IPR027417">
    <property type="entry name" value="P-loop_NTPase"/>
</dbReference>
<dbReference type="Gene3D" id="3.30.70.1230">
    <property type="entry name" value="Nucleotide cyclase"/>
    <property type="match status" value="2"/>
</dbReference>
<dbReference type="CDD" id="cd07302">
    <property type="entry name" value="CHD"/>
    <property type="match status" value="2"/>
</dbReference>
<gene>
    <name evidence="4" type="ORF">ACFL27_25425</name>
</gene>
<feature type="non-terminal residue" evidence="4">
    <location>
        <position position="843"/>
    </location>
</feature>
<accession>A0ABV6Z5D4</accession>
<dbReference type="InterPro" id="IPR029787">
    <property type="entry name" value="Nucleotide_cyclase"/>
</dbReference>
<keyword evidence="1" id="KW-0547">Nucleotide-binding</keyword>
<keyword evidence="2" id="KW-0067">ATP-binding</keyword>
<protein>
    <submittedName>
        <fullName evidence="4">AAA family ATPase</fullName>
    </submittedName>
</protein>
<organism evidence="4 5">
    <name type="scientific">candidate division CSSED10-310 bacterium</name>
    <dbReference type="NCBI Taxonomy" id="2855610"/>
    <lineage>
        <taxon>Bacteria</taxon>
        <taxon>Bacteria division CSSED10-310</taxon>
    </lineage>
</organism>
<keyword evidence="5" id="KW-1185">Reference proteome</keyword>
<evidence type="ECO:0000259" key="3">
    <source>
        <dbReference type="PROSITE" id="PS50125"/>
    </source>
</evidence>
<evidence type="ECO:0000313" key="4">
    <source>
        <dbReference type="EMBL" id="MFC1853543.1"/>
    </source>
</evidence>
<evidence type="ECO:0000256" key="1">
    <source>
        <dbReference type="ARBA" id="ARBA00022741"/>
    </source>
</evidence>
<dbReference type="EMBL" id="JBHPBY010000527">
    <property type="protein sequence ID" value="MFC1853543.1"/>
    <property type="molecule type" value="Genomic_DNA"/>
</dbReference>
<comment type="caution">
    <text evidence="4">The sequence shown here is derived from an EMBL/GenBank/DDBJ whole genome shotgun (WGS) entry which is preliminary data.</text>
</comment>
<evidence type="ECO:0000313" key="5">
    <source>
        <dbReference type="Proteomes" id="UP001594351"/>
    </source>
</evidence>
<dbReference type="Proteomes" id="UP001594351">
    <property type="component" value="Unassembled WGS sequence"/>
</dbReference>
<feature type="domain" description="Guanylate cyclase" evidence="3">
    <location>
        <begin position="1"/>
        <end position="124"/>
    </location>
</feature>